<evidence type="ECO:0000313" key="2">
    <source>
        <dbReference type="Proteomes" id="UP000017248"/>
    </source>
</evidence>
<organism evidence="1 2">
    <name type="scientific">Lactobacillus helveticus CIRM-BIA 951</name>
    <dbReference type="NCBI Taxonomy" id="1226334"/>
    <lineage>
        <taxon>Bacteria</taxon>
        <taxon>Bacillati</taxon>
        <taxon>Bacillota</taxon>
        <taxon>Bacilli</taxon>
        <taxon>Lactobacillales</taxon>
        <taxon>Lactobacillaceae</taxon>
        <taxon>Lactobacillus</taxon>
    </lineage>
</organism>
<dbReference type="HOGENOM" id="CLU_3439444_0_0_9"/>
<proteinExistence type="predicted"/>
<protein>
    <submittedName>
        <fullName evidence="1">Uncharacterized protein</fullName>
    </submittedName>
</protein>
<evidence type="ECO:0000313" key="1">
    <source>
        <dbReference type="EMBL" id="CDI57842.1"/>
    </source>
</evidence>
<dbReference type="Proteomes" id="UP000017248">
    <property type="component" value="Unassembled WGS sequence"/>
</dbReference>
<gene>
    <name evidence="1" type="ORF">LHCIRMBIA951_01623</name>
</gene>
<sequence>MPEMYDLV</sequence>
<accession>U6F149</accession>
<keyword evidence="2" id="KW-1185">Reference proteome</keyword>
<name>U6F149_LACHE</name>
<comment type="caution">
    <text evidence="1">The sequence shown here is derived from an EMBL/GenBank/DDBJ whole genome shotgun (WGS) entry which is preliminary data.</text>
</comment>
<dbReference type="EMBL" id="CBUK010000029">
    <property type="protein sequence ID" value="CDI57842.1"/>
    <property type="molecule type" value="Genomic_DNA"/>
</dbReference>
<reference evidence="1" key="1">
    <citation type="submission" date="2013-09" db="EMBL/GenBank/DDBJ databases">
        <title>Draft Genome Sequence of five Lactobacillus helveticus strains CIRM-BIA 101T, 103, 104, 951 and 953 isolated from milk product.</title>
        <authorList>
            <person name="Valence F."/>
            <person name="Chuat V."/>
            <person name="Ma L."/>
            <person name="Creno S."/>
            <person name="Falentin H."/>
            <person name="Lortal S."/>
            <person name="Bizet C."/>
            <person name="Clermont D."/>
            <person name="Loux V."/>
            <person name="Bouchier C."/>
            <person name="Cousin S."/>
        </authorList>
    </citation>
    <scope>NUCLEOTIDE SEQUENCE [LARGE SCALE GENOMIC DNA]</scope>
    <source>
        <strain evidence="1">CIRM-BIA 951</strain>
    </source>
</reference>